<accession>A0A0K2TJ89</accession>
<dbReference type="EMBL" id="HACA01008494">
    <property type="protein sequence ID" value="CDW25855.1"/>
    <property type="molecule type" value="Transcribed_RNA"/>
</dbReference>
<dbReference type="AlphaFoldDB" id="A0A0K2TJ89"/>
<evidence type="ECO:0000313" key="2">
    <source>
        <dbReference type="EMBL" id="CDW25855.1"/>
    </source>
</evidence>
<protein>
    <submittedName>
        <fullName evidence="2">Uncharacterized protein</fullName>
    </submittedName>
</protein>
<feature type="non-terminal residue" evidence="2">
    <location>
        <position position="1"/>
    </location>
</feature>
<organism evidence="2">
    <name type="scientific">Lepeophtheirus salmonis</name>
    <name type="common">Salmon louse</name>
    <name type="synonym">Caligus salmonis</name>
    <dbReference type="NCBI Taxonomy" id="72036"/>
    <lineage>
        <taxon>Eukaryota</taxon>
        <taxon>Metazoa</taxon>
        <taxon>Ecdysozoa</taxon>
        <taxon>Arthropoda</taxon>
        <taxon>Crustacea</taxon>
        <taxon>Multicrustacea</taxon>
        <taxon>Hexanauplia</taxon>
        <taxon>Copepoda</taxon>
        <taxon>Siphonostomatoida</taxon>
        <taxon>Caligidae</taxon>
        <taxon>Lepeophtheirus</taxon>
    </lineage>
</organism>
<keyword evidence="1" id="KW-1133">Transmembrane helix</keyword>
<reference evidence="2" key="1">
    <citation type="submission" date="2014-05" db="EMBL/GenBank/DDBJ databases">
        <authorList>
            <person name="Chronopoulou M."/>
        </authorList>
    </citation>
    <scope>NUCLEOTIDE SEQUENCE</scope>
    <source>
        <tissue evidence="2">Whole organism</tissue>
    </source>
</reference>
<name>A0A0K2TJ89_LEPSM</name>
<sequence length="89" mass="11089">VHFCRKLRIYNFFLKVSSLKCLRTHLTHIIPPFFNYHYRVVHLYCNSSFLFFAQTFPFSIIPSIFLRFLLFQEKIKYKYRKVRKKKRYG</sequence>
<keyword evidence="1" id="KW-0472">Membrane</keyword>
<feature type="transmembrane region" description="Helical" evidence="1">
    <location>
        <begin position="49"/>
        <end position="70"/>
    </location>
</feature>
<proteinExistence type="predicted"/>
<keyword evidence="1" id="KW-0812">Transmembrane</keyword>
<evidence type="ECO:0000256" key="1">
    <source>
        <dbReference type="SAM" id="Phobius"/>
    </source>
</evidence>